<proteinExistence type="inferred from homology"/>
<keyword evidence="3 5" id="KW-0547">Nucleotide-binding</keyword>
<dbReference type="GO" id="GO:0005524">
    <property type="term" value="F:ATP binding"/>
    <property type="evidence" value="ECO:0007669"/>
    <property type="project" value="UniProtKB-KW"/>
</dbReference>
<evidence type="ECO:0000256" key="4">
    <source>
        <dbReference type="ARBA" id="ARBA00024481"/>
    </source>
</evidence>
<feature type="binding site" evidence="5">
    <location>
        <position position="101"/>
    </location>
    <ligand>
        <name>ATP</name>
        <dbReference type="ChEBI" id="CHEBI:30616"/>
    </ligand>
</feature>
<dbReference type="InterPro" id="IPR037136">
    <property type="entry name" value="RNA3'_phos_cyclase_dom_sf"/>
</dbReference>
<feature type="domain" description="RNA 3'-terminal phosphate cyclase insert" evidence="8">
    <location>
        <begin position="186"/>
        <end position="275"/>
    </location>
</feature>
<reference evidence="9" key="1">
    <citation type="journal article" date="2020" name="mSystems">
        <title>Genome- and Community-Level Interaction Insights into Carbon Utilization and Element Cycling Functions of Hydrothermarchaeota in Hydrothermal Sediment.</title>
        <authorList>
            <person name="Zhou Z."/>
            <person name="Liu Y."/>
            <person name="Xu W."/>
            <person name="Pan J."/>
            <person name="Luo Z.H."/>
            <person name="Li M."/>
        </authorList>
    </citation>
    <scope>NUCLEOTIDE SEQUENCE [LARGE SCALE GENOMIC DNA]</scope>
    <source>
        <strain evidence="9">SpSt-605</strain>
    </source>
</reference>
<feature type="domain" description="RNA 3'-terminal phosphate cyclase" evidence="7">
    <location>
        <begin position="8"/>
        <end position="328"/>
    </location>
</feature>
<dbReference type="Gene3D" id="3.65.10.20">
    <property type="entry name" value="RNA 3'-terminal phosphate cyclase domain"/>
    <property type="match status" value="1"/>
</dbReference>
<evidence type="ECO:0000256" key="3">
    <source>
        <dbReference type="ARBA" id="ARBA00022741"/>
    </source>
</evidence>
<evidence type="ECO:0000256" key="2">
    <source>
        <dbReference type="ARBA" id="ARBA00022598"/>
    </source>
</evidence>
<gene>
    <name evidence="5 9" type="primary">rtcA</name>
    <name evidence="9" type="ORF">ENT73_02595</name>
</gene>
<dbReference type="NCBIfam" id="TIGR03399">
    <property type="entry name" value="RNA_3prim_cycl"/>
    <property type="match status" value="1"/>
</dbReference>
<organism evidence="9">
    <name type="scientific">Caldimicrobium thiodismutans</name>
    <dbReference type="NCBI Taxonomy" id="1653476"/>
    <lineage>
        <taxon>Bacteria</taxon>
        <taxon>Pseudomonadati</taxon>
        <taxon>Thermodesulfobacteriota</taxon>
        <taxon>Thermodesulfobacteria</taxon>
        <taxon>Thermodesulfobacteriales</taxon>
        <taxon>Thermodesulfobacteriaceae</taxon>
        <taxon>Caldimicrobium</taxon>
    </lineage>
</organism>
<dbReference type="InterPro" id="IPR000228">
    <property type="entry name" value="RNA3'_term_phos_cyc"/>
</dbReference>
<feature type="active site" description="Tele-AMP-histidine intermediate" evidence="5">
    <location>
        <position position="315"/>
    </location>
</feature>
<evidence type="ECO:0000259" key="8">
    <source>
        <dbReference type="Pfam" id="PF05189"/>
    </source>
</evidence>
<dbReference type="Pfam" id="PF01137">
    <property type="entry name" value="RTC"/>
    <property type="match status" value="1"/>
</dbReference>
<dbReference type="Pfam" id="PF05189">
    <property type="entry name" value="RTC_insert"/>
    <property type="match status" value="1"/>
</dbReference>
<dbReference type="InterPro" id="IPR023797">
    <property type="entry name" value="RNA3'_phos_cyclase_dom"/>
</dbReference>
<dbReference type="EC" id="6.5.1.4" evidence="5 6"/>
<dbReference type="PIRSF" id="PIRSF005378">
    <property type="entry name" value="RNA3'_term_phos_cycl_euk"/>
    <property type="match status" value="1"/>
</dbReference>
<dbReference type="GO" id="GO:0003963">
    <property type="term" value="F:RNA-3'-phosphate cyclase activity"/>
    <property type="evidence" value="ECO:0007669"/>
    <property type="project" value="UniProtKB-UniRule"/>
</dbReference>
<dbReference type="InterPro" id="IPR036553">
    <property type="entry name" value="RPTC_insert"/>
</dbReference>
<comment type="subcellular location">
    <subcellularLocation>
        <location evidence="5">Cytoplasm</location>
    </subcellularLocation>
</comment>
<protein>
    <recommendedName>
        <fullName evidence="5 6">RNA 3'-terminal phosphate cyclase</fullName>
        <shortName evidence="5">RNA cyclase</shortName>
        <shortName evidence="5">RNA-3'-phosphate cyclase</shortName>
        <ecNumber evidence="5 6">6.5.1.4</ecNumber>
    </recommendedName>
</protein>
<comment type="similarity">
    <text evidence="1 5">Belongs to the RNA 3'-terminal cyclase family. Type 1 subfamily.</text>
</comment>
<dbReference type="PANTHER" id="PTHR11096">
    <property type="entry name" value="RNA 3' TERMINAL PHOSPHATE CYCLASE"/>
    <property type="match status" value="1"/>
</dbReference>
<dbReference type="AlphaFoldDB" id="A0A832GNI4"/>
<dbReference type="Gene3D" id="3.30.360.20">
    <property type="entry name" value="RNA 3'-terminal phosphate cyclase, insert domain"/>
    <property type="match status" value="1"/>
</dbReference>
<evidence type="ECO:0000256" key="1">
    <source>
        <dbReference type="ARBA" id="ARBA00009206"/>
    </source>
</evidence>
<evidence type="ECO:0000256" key="6">
    <source>
        <dbReference type="NCBIfam" id="TIGR03399"/>
    </source>
</evidence>
<evidence type="ECO:0000256" key="5">
    <source>
        <dbReference type="HAMAP-Rule" id="MF_00200"/>
    </source>
</evidence>
<keyword evidence="5" id="KW-0067">ATP-binding</keyword>
<dbReference type="InterPro" id="IPR013792">
    <property type="entry name" value="RNA3'P_cycl/enolpyr_Trfase_a/b"/>
</dbReference>
<dbReference type="InterPro" id="IPR017770">
    <property type="entry name" value="RNA3'_term_phos_cyc_type_1"/>
</dbReference>
<dbReference type="GO" id="GO:0006396">
    <property type="term" value="P:RNA processing"/>
    <property type="evidence" value="ECO:0007669"/>
    <property type="project" value="UniProtKB-UniRule"/>
</dbReference>
<dbReference type="GO" id="GO:0005737">
    <property type="term" value="C:cytoplasm"/>
    <property type="evidence" value="ECO:0007669"/>
    <property type="project" value="UniProtKB-SubCell"/>
</dbReference>
<evidence type="ECO:0000313" key="9">
    <source>
        <dbReference type="EMBL" id="HGV54966.1"/>
    </source>
</evidence>
<comment type="catalytic activity">
    <reaction evidence="4 5">
        <text>a 3'-end 3'-phospho-ribonucleotide-RNA + ATP = a 3'-end 2',3'-cyclophospho-ribonucleotide-RNA + AMP + diphosphate</text>
        <dbReference type="Rhea" id="RHEA:23976"/>
        <dbReference type="Rhea" id="RHEA-COMP:10463"/>
        <dbReference type="Rhea" id="RHEA-COMP:10464"/>
        <dbReference type="ChEBI" id="CHEBI:30616"/>
        <dbReference type="ChEBI" id="CHEBI:33019"/>
        <dbReference type="ChEBI" id="CHEBI:83062"/>
        <dbReference type="ChEBI" id="CHEBI:83064"/>
        <dbReference type="ChEBI" id="CHEBI:456215"/>
        <dbReference type="EC" id="6.5.1.4"/>
    </reaction>
</comment>
<dbReference type="InterPro" id="IPR013791">
    <property type="entry name" value="RNA3'-term_phos_cycl_insert"/>
</dbReference>
<dbReference type="HAMAP" id="MF_00200">
    <property type="entry name" value="RTC"/>
    <property type="match status" value="1"/>
</dbReference>
<name>A0A832GNI4_9BACT</name>
<keyword evidence="2 5" id="KW-0436">Ligase</keyword>
<comment type="function">
    <text evidence="5">Catalyzes the conversion of 3'-phosphate to a 2',3'-cyclic phosphodiester at the end of RNA. The mechanism of action of the enzyme occurs in 3 steps: (A) adenylation of the enzyme by ATP; (B) transfer of adenylate to an RNA-N3'P to produce RNA-N3'PP5'A; (C) and attack of the adjacent 2'-hydroxyl on the 3'-phosphorus in the diester linkage to produce the cyclic end product. The biological role of this enzyme is unknown but it is likely to function in some aspects of cellular RNA processing.</text>
</comment>
<dbReference type="SUPFAM" id="SSF55205">
    <property type="entry name" value="EPT/RTPC-like"/>
    <property type="match status" value="1"/>
</dbReference>
<sequence>MLVLDGSYGEGGGQLLRSALSLSLILKLPFKMIKIRAGRPKPGLQPQHYCCVEACKKLSQARVEGDYLYSQELFFSPEHSPENKVYTFDIGTAGSTTLLFQTLFYPLALSQGGTLVLKGGTHVPYSPPYHYIERVYLPVVENFGFQGTITLERAGFYPKGGGEIIAHIKATRKLKIPQFPEKFFPQRIHILSLISEDLPSHILERQAKAAQAILKAEGYEGEIFLEKVKASSPGTMLLVYGEGGPLRAGFSILGRKGVPAEEVGKRAAQEFLHFLKTQAQVEEHLGDQLLLPASLSLLSSEEKTFSYTVSKLTRHLLTQAWLIPQFLKEISIKVEGKEGEKGGVILERR</sequence>
<feature type="binding site" evidence="5">
    <location>
        <begin position="284"/>
        <end position="288"/>
    </location>
    <ligand>
        <name>ATP</name>
        <dbReference type="ChEBI" id="CHEBI:30616"/>
    </ligand>
</feature>
<evidence type="ECO:0000259" key="7">
    <source>
        <dbReference type="Pfam" id="PF01137"/>
    </source>
</evidence>
<dbReference type="EMBL" id="DSZU01000042">
    <property type="protein sequence ID" value="HGV54966.1"/>
    <property type="molecule type" value="Genomic_DNA"/>
</dbReference>
<dbReference type="SUPFAM" id="SSF52913">
    <property type="entry name" value="RNA 3'-terminal phosphate cyclase, RPTC, insert domain"/>
    <property type="match status" value="1"/>
</dbReference>
<dbReference type="PANTHER" id="PTHR11096:SF0">
    <property type="entry name" value="RNA 3'-TERMINAL PHOSPHATE CYCLASE"/>
    <property type="match status" value="1"/>
</dbReference>
<comment type="caution">
    <text evidence="9">The sequence shown here is derived from an EMBL/GenBank/DDBJ whole genome shotgun (WGS) entry which is preliminary data.</text>
</comment>
<keyword evidence="5" id="KW-0963">Cytoplasm</keyword>
<accession>A0A832GNI4</accession>